<dbReference type="AlphaFoldDB" id="T1DRI5"/>
<sequence>MSNENGALICLFFAVAKLDCFVKIYLNSIQEKSREKSTNVRLDTFLFCPSETSLQNALFIGILRGSKFSPERKIFLSCDSENSLRREFYFLLCYEKREPMGIQNGVKKREI</sequence>
<protein>
    <submittedName>
        <fullName evidence="1">Uncharacterized protein</fullName>
    </submittedName>
</protein>
<reference evidence="2" key="1">
    <citation type="journal article" date="2013" name="Genome">
        <title>Draft Genome Sequences of Porphyromonas crevioricanis JCM 15906T and Porphyromonas cansulci JCM 13913T Isolated from a Canine Oral Cavity.</title>
        <authorList>
            <person name="Sakamoto M."/>
            <person name="Tanaka N."/>
            <person name="Shiwa Y."/>
            <person name="Yoshikawa H."/>
            <person name="Ohkuma M."/>
        </authorList>
    </citation>
    <scope>NUCLEOTIDE SEQUENCE [LARGE SCALE GENOMIC DNA]</scope>
    <source>
        <strain evidence="2">JCM 15906</strain>
    </source>
</reference>
<proteinExistence type="predicted"/>
<dbReference type="EMBL" id="BAOU01000024">
    <property type="protein sequence ID" value="GAD05270.1"/>
    <property type="molecule type" value="Genomic_DNA"/>
</dbReference>
<reference evidence="1 2" key="2">
    <citation type="journal article" date="2013" name="Genome Announc.">
        <title>Draft Genome Sequences of Porphyromonas crevioricanis JCM 15906T and Porphyromonas cansulci JCM 13913T Isolated from a Canine Oral Cavity.</title>
        <authorList>
            <person name="Sakamoto M."/>
            <person name="Tanaka N."/>
            <person name="Shiwa Y."/>
            <person name="Yoshikawa H."/>
            <person name="Ohkuma M."/>
        </authorList>
    </citation>
    <scope>NUCLEOTIDE SEQUENCE [LARGE SCALE GENOMIC DNA]</scope>
    <source>
        <strain evidence="1 2">JCM 15906</strain>
    </source>
</reference>
<evidence type="ECO:0000313" key="2">
    <source>
        <dbReference type="Proteomes" id="UP000018031"/>
    </source>
</evidence>
<dbReference type="Proteomes" id="UP000018031">
    <property type="component" value="Unassembled WGS sequence"/>
</dbReference>
<gene>
    <name evidence="1" type="ORF">PORCRE_970</name>
</gene>
<evidence type="ECO:0000313" key="1">
    <source>
        <dbReference type="EMBL" id="GAD05270.1"/>
    </source>
</evidence>
<accession>T1DRI5</accession>
<name>T1DRI5_9PORP</name>
<comment type="caution">
    <text evidence="1">The sequence shown here is derived from an EMBL/GenBank/DDBJ whole genome shotgun (WGS) entry which is preliminary data.</text>
</comment>
<organism evidence="1 2">
    <name type="scientific">Porphyromonas crevioricanis JCM 15906</name>
    <dbReference type="NCBI Taxonomy" id="1305617"/>
    <lineage>
        <taxon>Bacteria</taxon>
        <taxon>Pseudomonadati</taxon>
        <taxon>Bacteroidota</taxon>
        <taxon>Bacteroidia</taxon>
        <taxon>Bacteroidales</taxon>
        <taxon>Porphyromonadaceae</taxon>
        <taxon>Porphyromonas</taxon>
    </lineage>
</organism>